<dbReference type="Gene3D" id="3.40.430.10">
    <property type="entry name" value="Dihydrofolate Reductase, subunit A"/>
    <property type="match status" value="1"/>
</dbReference>
<dbReference type="AlphaFoldDB" id="A0A5N0TL58"/>
<dbReference type="RefSeq" id="WP_150892233.1">
    <property type="nucleotide sequence ID" value="NZ_VYUY01000006.1"/>
</dbReference>
<feature type="domain" description="Bacterial bifunctional deaminase-reductase C-terminal" evidence="1">
    <location>
        <begin position="3"/>
        <end position="183"/>
    </location>
</feature>
<dbReference type="InterPro" id="IPR024072">
    <property type="entry name" value="DHFR-like_dom_sf"/>
</dbReference>
<evidence type="ECO:0000259" key="1">
    <source>
        <dbReference type="Pfam" id="PF01872"/>
    </source>
</evidence>
<dbReference type="SUPFAM" id="SSF53597">
    <property type="entry name" value="Dihydrofolate reductase-like"/>
    <property type="match status" value="1"/>
</dbReference>
<sequence length="198" mass="21465">MGTVTMVEFLTVDGVMQGLGSAEEDTDGGFTRGGWGAEYAAGAGRLLPSDGFSATAAYLFGRRTFERMAAFWPHQPDDDPMAAHLNRTPKYVVSRSRMDAAWPGTRTLSGPVADSIPELTRAIAGEIVILGSGMLCRELLERDLVDRLRLFIHPLLLGDGKRLFGDLPLPRRLSLVCVDSSDLGTVGVVYEVRHLADT</sequence>
<dbReference type="GO" id="GO:0009231">
    <property type="term" value="P:riboflavin biosynthetic process"/>
    <property type="evidence" value="ECO:0007669"/>
    <property type="project" value="InterPro"/>
</dbReference>
<dbReference type="EMBL" id="VYUY01000006">
    <property type="protein sequence ID" value="KAA9134877.1"/>
    <property type="molecule type" value="Genomic_DNA"/>
</dbReference>
<name>A0A5N0TL58_9MICO</name>
<dbReference type="InterPro" id="IPR002734">
    <property type="entry name" value="RibDG_C"/>
</dbReference>
<dbReference type="Proteomes" id="UP000326838">
    <property type="component" value="Unassembled WGS sequence"/>
</dbReference>
<proteinExistence type="predicted"/>
<accession>A0A5N0TL58</accession>
<reference evidence="3" key="1">
    <citation type="submission" date="2019-09" db="EMBL/GenBank/DDBJ databases">
        <title>Mumia zhuanghuii sp. nov. isolated from the intestinal contents of plateau pika (Ochotona curzoniae) in the Qinghai-Tibet plateau of China.</title>
        <authorList>
            <person name="Tian Z."/>
        </authorList>
    </citation>
    <scope>NUCLEOTIDE SEQUENCE [LARGE SCALE GENOMIC DNA]</scope>
    <source>
        <strain evidence="3">L-033</strain>
    </source>
</reference>
<keyword evidence="3" id="KW-1185">Reference proteome</keyword>
<comment type="caution">
    <text evidence="2">The sequence shown here is derived from an EMBL/GenBank/DDBJ whole genome shotgun (WGS) entry which is preliminary data.</text>
</comment>
<evidence type="ECO:0000313" key="3">
    <source>
        <dbReference type="Proteomes" id="UP000326838"/>
    </source>
</evidence>
<dbReference type="Pfam" id="PF01872">
    <property type="entry name" value="RibD_C"/>
    <property type="match status" value="1"/>
</dbReference>
<organism evidence="2 3">
    <name type="scientific">Microbacterium caowuchunii</name>
    <dbReference type="NCBI Taxonomy" id="2614638"/>
    <lineage>
        <taxon>Bacteria</taxon>
        <taxon>Bacillati</taxon>
        <taxon>Actinomycetota</taxon>
        <taxon>Actinomycetes</taxon>
        <taxon>Micrococcales</taxon>
        <taxon>Microbacteriaceae</taxon>
        <taxon>Microbacterium</taxon>
    </lineage>
</organism>
<dbReference type="GO" id="GO:0008703">
    <property type="term" value="F:5-amino-6-(5-phosphoribosylamino)uracil reductase activity"/>
    <property type="evidence" value="ECO:0007669"/>
    <property type="project" value="InterPro"/>
</dbReference>
<evidence type="ECO:0000313" key="2">
    <source>
        <dbReference type="EMBL" id="KAA9134877.1"/>
    </source>
</evidence>
<gene>
    <name evidence="2" type="ORF">F6B40_04055</name>
</gene>
<protein>
    <submittedName>
        <fullName evidence="2">Dihydrofolate reductase</fullName>
    </submittedName>
</protein>